<accession>A0A8T5UYJ9</accession>
<comment type="caution">
    <text evidence="1">The sequence shown here is derived from an EMBL/GenBank/DDBJ whole genome shotgun (WGS) entry which is preliminary data.</text>
</comment>
<name>A0A8T5UYJ9_9EURY</name>
<sequence>MTGDKPISIPQELRKLSNAILTKAFATANTNGTPTNAQLISAFGGVATVGAGFQGVFLDSHASGKTYRVICDGVKYFVNEATAAA</sequence>
<dbReference type="Proteomes" id="UP000825933">
    <property type="component" value="Unassembled WGS sequence"/>
</dbReference>
<dbReference type="EMBL" id="JAIOUQ010000017">
    <property type="protein sequence ID" value="MBZ2167006.1"/>
    <property type="molecule type" value="Genomic_DNA"/>
</dbReference>
<gene>
    <name evidence="1" type="ORF">K8N75_13255</name>
</gene>
<reference evidence="2" key="1">
    <citation type="journal article" date="2022" name="Microbiol. Resour. Announc.">
        <title>Draft Genome Sequence of a Methanogenic Archaeon from West Spitsbergen Permafrost.</title>
        <authorList>
            <person name="Trubitsyn V."/>
            <person name="Rivkina E."/>
            <person name="Shcherbakova V."/>
        </authorList>
    </citation>
    <scope>NUCLEOTIDE SEQUENCE [LARGE SCALE GENOMIC DNA]</scope>
    <source>
        <strain evidence="2">VT</strain>
    </source>
</reference>
<evidence type="ECO:0000313" key="2">
    <source>
        <dbReference type="Proteomes" id="UP000825933"/>
    </source>
</evidence>
<keyword evidence="2" id="KW-1185">Reference proteome</keyword>
<dbReference type="AlphaFoldDB" id="A0A8T5UYJ9"/>
<dbReference type="RefSeq" id="WP_223792545.1">
    <property type="nucleotide sequence ID" value="NZ_JAIOUQ010000017.1"/>
</dbReference>
<evidence type="ECO:0000313" key="1">
    <source>
        <dbReference type="EMBL" id="MBZ2167006.1"/>
    </source>
</evidence>
<organism evidence="1 2">
    <name type="scientific">Methanobacterium spitsbergense</name>
    <dbReference type="NCBI Taxonomy" id="2874285"/>
    <lineage>
        <taxon>Archaea</taxon>
        <taxon>Methanobacteriati</taxon>
        <taxon>Methanobacteriota</taxon>
        <taxon>Methanomada group</taxon>
        <taxon>Methanobacteria</taxon>
        <taxon>Methanobacteriales</taxon>
        <taxon>Methanobacteriaceae</taxon>
        <taxon>Methanobacterium</taxon>
    </lineage>
</organism>
<proteinExistence type="predicted"/>
<protein>
    <submittedName>
        <fullName evidence="1">Uncharacterized protein</fullName>
    </submittedName>
</protein>